<dbReference type="Gene3D" id="3.30.2040.10">
    <property type="entry name" value="PSTPO5379-like domain"/>
    <property type="match status" value="1"/>
</dbReference>
<keyword evidence="2" id="KW-0456">Lyase</keyword>
<proteinExistence type="inferred from homology"/>
<feature type="compositionally biased region" description="Low complexity" evidence="3">
    <location>
        <begin position="36"/>
        <end position="50"/>
    </location>
</feature>
<evidence type="ECO:0000256" key="3">
    <source>
        <dbReference type="SAM" id="MobiDB-lite"/>
    </source>
</evidence>
<evidence type="ECO:0000256" key="2">
    <source>
        <dbReference type="ARBA" id="ARBA00023239"/>
    </source>
</evidence>
<dbReference type="GO" id="GO:0006536">
    <property type="term" value="P:glutamate metabolic process"/>
    <property type="evidence" value="ECO:0007669"/>
    <property type="project" value="TreeGrafter"/>
</dbReference>
<dbReference type="InterPro" id="IPR009906">
    <property type="entry name" value="D-Glu_cyclase"/>
</dbReference>
<dbReference type="PANTHER" id="PTHR32022:SF10">
    <property type="entry name" value="D-GLUTAMATE CYCLASE, MITOCHONDRIAL"/>
    <property type="match status" value="1"/>
</dbReference>
<feature type="region of interest" description="Disordered" evidence="3">
    <location>
        <begin position="33"/>
        <end position="61"/>
    </location>
</feature>
<feature type="compositionally biased region" description="Polar residues" evidence="3">
    <location>
        <begin position="165"/>
        <end position="184"/>
    </location>
</feature>
<dbReference type="Gene3D" id="3.40.1640.10">
    <property type="entry name" value="PSTPO5379-like"/>
    <property type="match status" value="1"/>
</dbReference>
<dbReference type="AlphaFoldDB" id="A0AAV9P9X0"/>
<comment type="caution">
    <text evidence="4">The sequence shown here is derived from an EMBL/GenBank/DDBJ whole genome shotgun (WGS) entry which is preliminary data.</text>
</comment>
<sequence>MSTEDQRRQLHGQQIHFIVLAAATTLHTYMAKNASDQDTSSDSSDSDSPSNRASQRKGIPIRGKVARVAKRRSARARAAREVDEQLHKLADALNECNRRLVEESRPPIVRASEVIWSSRFDEISEDDRAKVVVRWADRESDADVFAMLTRDPQRSMIEQWNSLSSVSPSRHIHQQQQRAMSPSRTDVPPPTTGKATREQCRDGIWNSLTAAIAQGHLQANLIILPSRYANDFTLLCKRNTVPCPLLASSIKPGDFNNFRSHIPGVSDEQIAEGIDIRTDAPAYNVYHHGKLTKHAVGSVEQYWDSNDHVAFLIGCSYSFEDALATAGLKPAHFFHGRSVSMYRTSIPLCPAGVFTGSTYVVSMRMYRASEIERVREVTRPYVATHGEPVAWGWDGMRRIGVQNLDSVDWGERPYDAAGRPIVQAEEEAKEDGLVPVFWGCGVTPQESVMRAKIPGTVIGHAPGHMVVLDVREDDVLGKTN</sequence>
<evidence type="ECO:0000313" key="5">
    <source>
        <dbReference type="Proteomes" id="UP001337655"/>
    </source>
</evidence>
<dbReference type="GeneID" id="89926089"/>
<dbReference type="SUPFAM" id="SSF160920">
    <property type="entry name" value="PSTPO5379-like"/>
    <property type="match status" value="1"/>
</dbReference>
<dbReference type="FunFam" id="3.30.2040.10:FF:000001">
    <property type="entry name" value="D-glutamate cyclase, mitochondrial"/>
    <property type="match status" value="1"/>
</dbReference>
<protein>
    <submittedName>
        <fullName evidence="4">Uncharacterized protein</fullName>
    </submittedName>
</protein>
<dbReference type="RefSeq" id="XP_064659357.1">
    <property type="nucleotide sequence ID" value="XM_064801996.1"/>
</dbReference>
<dbReference type="PANTHER" id="PTHR32022">
    <property type="entry name" value="D-GLUTAMATE CYCLASE, MITOCHONDRIAL"/>
    <property type="match status" value="1"/>
</dbReference>
<feature type="region of interest" description="Disordered" evidence="3">
    <location>
        <begin position="165"/>
        <end position="197"/>
    </location>
</feature>
<dbReference type="Pfam" id="PF07286">
    <property type="entry name" value="D-Glu_cyclase"/>
    <property type="match status" value="1"/>
</dbReference>
<reference evidence="4 5" key="1">
    <citation type="submission" date="2023-08" db="EMBL/GenBank/DDBJ databases">
        <title>Black Yeasts Isolated from many extreme environments.</title>
        <authorList>
            <person name="Coleine C."/>
            <person name="Stajich J.E."/>
            <person name="Selbmann L."/>
        </authorList>
    </citation>
    <scope>NUCLEOTIDE SEQUENCE [LARGE SCALE GENOMIC DNA]</scope>
    <source>
        <strain evidence="4 5">CCFEE 5935</strain>
    </source>
</reference>
<keyword evidence="5" id="KW-1185">Reference proteome</keyword>
<accession>A0AAV9P9X0</accession>
<evidence type="ECO:0000313" key="4">
    <source>
        <dbReference type="EMBL" id="KAK5170159.1"/>
    </source>
</evidence>
<comment type="similarity">
    <text evidence="1">Belongs to the D-glutamate cyclase family.</text>
</comment>
<gene>
    <name evidence="4" type="ORF">LTR77_004744</name>
</gene>
<organism evidence="4 5">
    <name type="scientific">Saxophila tyrrhenica</name>
    <dbReference type="NCBI Taxonomy" id="1690608"/>
    <lineage>
        <taxon>Eukaryota</taxon>
        <taxon>Fungi</taxon>
        <taxon>Dikarya</taxon>
        <taxon>Ascomycota</taxon>
        <taxon>Pezizomycotina</taxon>
        <taxon>Dothideomycetes</taxon>
        <taxon>Dothideomycetidae</taxon>
        <taxon>Mycosphaerellales</taxon>
        <taxon>Extremaceae</taxon>
        <taxon>Saxophila</taxon>
    </lineage>
</organism>
<dbReference type="GO" id="GO:0047820">
    <property type="term" value="F:D-glutamate cyclase activity"/>
    <property type="evidence" value="ECO:0007669"/>
    <property type="project" value="TreeGrafter"/>
</dbReference>
<dbReference type="Proteomes" id="UP001337655">
    <property type="component" value="Unassembled WGS sequence"/>
</dbReference>
<evidence type="ECO:0000256" key="1">
    <source>
        <dbReference type="ARBA" id="ARBA00007896"/>
    </source>
</evidence>
<dbReference type="InterPro" id="IPR038021">
    <property type="entry name" value="Putative_hydro-lyase"/>
</dbReference>
<name>A0AAV9P9X0_9PEZI</name>
<dbReference type="EMBL" id="JAVRRT010000007">
    <property type="protein sequence ID" value="KAK5170159.1"/>
    <property type="molecule type" value="Genomic_DNA"/>
</dbReference>